<gene>
    <name evidence="3" type="ORF">DB32_003434</name>
</gene>
<evidence type="ECO:0000313" key="3">
    <source>
        <dbReference type="EMBL" id="AKF06285.1"/>
    </source>
</evidence>
<evidence type="ECO:0000259" key="1">
    <source>
        <dbReference type="Pfam" id="PF23571"/>
    </source>
</evidence>
<dbReference type="Pfam" id="PF23571">
    <property type="entry name" value="GH3_M"/>
    <property type="match status" value="1"/>
</dbReference>
<sequence length="524" mass="57600">MLLSAFHTAWIGSMLPAQRRFARALAKPRETQLAKLEAHLRAHEATAYGRAHGFESVLRAHDSLGAWQRRLPVARWDALEPWIDRVAHGEPRVLSVEPPRCFERSGGSTSATKLLPITARFLAEIGEATSSWLVDLHRRHPLIGRRSYWSISPVARAAQRTPGGIPIGMSDDAEYFGSIARDVIARSMAVPSHVASAPDVDTWRSETVRHLLSAGDLALISVWSPSFLTLLLEWTEANLDALLGTIPVRRAESIRRGLDREGRFVVEALWPELALISCWADGPARALLPVLKRFVARTTMQPKGLLATEGVVSVPLGDEESAPIAITSHFLEWIDLDHPTRAPLLSDALRVGGTYSPLLTTGAGLARYHLADVVRVVGMERATPRIRFEGKLDRVSDVAGEKLHASFVERCVDDALRATIGDPRFVLLAPRERPAGYRLYVESEADEGSLSELANALDRGLAASHPYSYARDLGQLAPIDARRVARGEARYLEVMIARGQRAGDVKPSRLDTKDGWDAIFGVPS</sequence>
<dbReference type="OrthoDB" id="5678283at2"/>
<proteinExistence type="predicted"/>
<name>A0A0F6YJM9_9BACT</name>
<evidence type="ECO:0000259" key="2">
    <source>
        <dbReference type="Pfam" id="PF23572"/>
    </source>
</evidence>
<dbReference type="KEGG" id="samy:DB32_003434"/>
<dbReference type="EMBL" id="CP011125">
    <property type="protein sequence ID" value="AKF06285.1"/>
    <property type="molecule type" value="Genomic_DNA"/>
</dbReference>
<keyword evidence="4" id="KW-1185">Reference proteome</keyword>
<dbReference type="Pfam" id="PF03321">
    <property type="entry name" value="GH3"/>
    <property type="match status" value="1"/>
</dbReference>
<dbReference type="GO" id="GO:0016881">
    <property type="term" value="F:acid-amino acid ligase activity"/>
    <property type="evidence" value="ECO:0007669"/>
    <property type="project" value="TreeGrafter"/>
</dbReference>
<dbReference type="InterPro" id="IPR055378">
    <property type="entry name" value="GH3_C"/>
</dbReference>
<dbReference type="STRING" id="927083.DB32_003434"/>
<dbReference type="PANTHER" id="PTHR31901">
    <property type="entry name" value="GH3 DOMAIN-CONTAINING PROTEIN"/>
    <property type="match status" value="1"/>
</dbReference>
<dbReference type="AlphaFoldDB" id="A0A0F6YJM9"/>
<dbReference type="InterPro" id="IPR004993">
    <property type="entry name" value="GH3"/>
</dbReference>
<feature type="domain" description="GH3 middle" evidence="1">
    <location>
        <begin position="324"/>
        <end position="391"/>
    </location>
</feature>
<dbReference type="InterPro" id="IPR055377">
    <property type="entry name" value="GH3_M"/>
</dbReference>
<dbReference type="Pfam" id="PF23572">
    <property type="entry name" value="GH3_C"/>
    <property type="match status" value="1"/>
</dbReference>
<dbReference type="PANTHER" id="PTHR31901:SF9">
    <property type="entry name" value="GH3 DOMAIN-CONTAINING PROTEIN"/>
    <property type="match status" value="1"/>
</dbReference>
<reference evidence="3 4" key="1">
    <citation type="submission" date="2015-03" db="EMBL/GenBank/DDBJ databases">
        <title>Genome assembly of Sandaracinus amylolyticus DSM 53668.</title>
        <authorList>
            <person name="Sharma G."/>
            <person name="Subramanian S."/>
        </authorList>
    </citation>
    <scope>NUCLEOTIDE SEQUENCE [LARGE SCALE GENOMIC DNA]</scope>
    <source>
        <strain evidence="3 4">DSM 53668</strain>
    </source>
</reference>
<organism evidence="3 4">
    <name type="scientific">Sandaracinus amylolyticus</name>
    <dbReference type="NCBI Taxonomy" id="927083"/>
    <lineage>
        <taxon>Bacteria</taxon>
        <taxon>Pseudomonadati</taxon>
        <taxon>Myxococcota</taxon>
        <taxon>Polyangia</taxon>
        <taxon>Polyangiales</taxon>
        <taxon>Sandaracinaceae</taxon>
        <taxon>Sandaracinus</taxon>
    </lineage>
</organism>
<protein>
    <submittedName>
        <fullName evidence="3">Putative auxin-responsive-like protein</fullName>
    </submittedName>
</protein>
<evidence type="ECO:0000313" key="4">
    <source>
        <dbReference type="Proteomes" id="UP000034883"/>
    </source>
</evidence>
<dbReference type="GO" id="GO:0005737">
    <property type="term" value="C:cytoplasm"/>
    <property type="evidence" value="ECO:0007669"/>
    <property type="project" value="TreeGrafter"/>
</dbReference>
<dbReference type="RefSeq" id="WP_053233477.1">
    <property type="nucleotide sequence ID" value="NZ_CP011125.1"/>
</dbReference>
<feature type="domain" description="GH3 C-terminal" evidence="2">
    <location>
        <begin position="425"/>
        <end position="510"/>
    </location>
</feature>
<dbReference type="Proteomes" id="UP000034883">
    <property type="component" value="Chromosome"/>
</dbReference>
<accession>A0A0F6YJM9</accession>